<dbReference type="Proteomes" id="UP000054532">
    <property type="component" value="Unassembled WGS sequence"/>
</dbReference>
<sequence>MMKMMLILREETKAEAPEPMKNHAAATNLSLVTSAINPRRRKRKSIVARKVLREKNAFP</sequence>
<dbReference type="Proteomes" id="UP000053864">
    <property type="component" value="Unassembled WGS sequence"/>
</dbReference>
<evidence type="ECO:0000313" key="2">
    <source>
        <dbReference type="EMBL" id="ETM52881.1"/>
    </source>
</evidence>
<reference evidence="2" key="2">
    <citation type="submission" date="2013-11" db="EMBL/GenBank/DDBJ databases">
        <title>The Genome Sequence of Phytophthora parasitica IAC_01/95.</title>
        <authorList>
            <consortium name="The Broad Institute Genomics Platform"/>
            <person name="Russ C."/>
            <person name="Tyler B."/>
            <person name="Panabieres F."/>
            <person name="Shan W."/>
            <person name="Tripathy S."/>
            <person name="Grunwald N."/>
            <person name="Machado M."/>
            <person name="Johnson C.S."/>
            <person name="Arredondo F."/>
            <person name="Hong C."/>
            <person name="Coffey M."/>
            <person name="Young S.K."/>
            <person name="Zeng Q."/>
            <person name="Gargeya S."/>
            <person name="Fitzgerald M."/>
            <person name="Abouelleil A."/>
            <person name="Alvarado L."/>
            <person name="Chapman S.B."/>
            <person name="Gainer-Dewar J."/>
            <person name="Goldberg J."/>
            <person name="Griggs A."/>
            <person name="Gujja S."/>
            <person name="Hansen M."/>
            <person name="Howarth C."/>
            <person name="Imamovic A."/>
            <person name="Ireland A."/>
            <person name="Larimer J."/>
            <person name="McCowan C."/>
            <person name="Murphy C."/>
            <person name="Pearson M."/>
            <person name="Poon T.W."/>
            <person name="Priest M."/>
            <person name="Roberts A."/>
            <person name="Saif S."/>
            <person name="Shea T."/>
            <person name="Sykes S."/>
            <person name="Wortman J."/>
            <person name="Nusbaum C."/>
            <person name="Birren B."/>
        </authorList>
    </citation>
    <scope>NUCLEOTIDE SEQUENCE [LARGE SCALE GENOMIC DNA]</scope>
    <source>
        <strain evidence="2">IAC_01/95</strain>
    </source>
</reference>
<accession>W2NWC7</accession>
<dbReference type="AlphaFoldDB" id="W2NWC7"/>
<gene>
    <name evidence="2" type="ORF">L914_03566</name>
    <name evidence="1" type="ORF">L916_03538</name>
</gene>
<dbReference type="EMBL" id="KI691482">
    <property type="protein sequence ID" value="ETM52881.1"/>
    <property type="molecule type" value="Genomic_DNA"/>
</dbReference>
<proteinExistence type="predicted"/>
<organism evidence="2">
    <name type="scientific">Phytophthora nicotianae</name>
    <name type="common">Potato buckeye rot agent</name>
    <name type="synonym">Phytophthora parasitica</name>
    <dbReference type="NCBI Taxonomy" id="4792"/>
    <lineage>
        <taxon>Eukaryota</taxon>
        <taxon>Sar</taxon>
        <taxon>Stramenopiles</taxon>
        <taxon>Oomycota</taxon>
        <taxon>Peronosporomycetes</taxon>
        <taxon>Peronosporales</taxon>
        <taxon>Peronosporaceae</taxon>
        <taxon>Phytophthora</taxon>
    </lineage>
</organism>
<protein>
    <submittedName>
        <fullName evidence="2">Uncharacterized protein</fullName>
    </submittedName>
</protein>
<evidence type="ECO:0000313" key="3">
    <source>
        <dbReference type="Proteomes" id="UP000053864"/>
    </source>
</evidence>
<dbReference type="EMBL" id="KI671501">
    <property type="protein sequence ID" value="ETL46592.1"/>
    <property type="molecule type" value="Genomic_DNA"/>
</dbReference>
<evidence type="ECO:0000313" key="1">
    <source>
        <dbReference type="EMBL" id="ETL46592.1"/>
    </source>
</evidence>
<reference evidence="1 3" key="1">
    <citation type="submission" date="2013-11" db="EMBL/GenBank/DDBJ databases">
        <title>The Genome Sequence of Phytophthora parasitica CJ05E6.</title>
        <authorList>
            <consortium name="The Broad Institute Genomics Platform"/>
            <person name="Russ C."/>
            <person name="Tyler B."/>
            <person name="Panabieres F."/>
            <person name="Shan W."/>
            <person name="Tripathy S."/>
            <person name="Grunwald N."/>
            <person name="Machado M."/>
            <person name="Johnson C.S."/>
            <person name="Arredondo F."/>
            <person name="Hong C."/>
            <person name="Coffey M."/>
            <person name="Young S.K."/>
            <person name="Zeng Q."/>
            <person name="Gargeya S."/>
            <person name="Fitzgerald M."/>
            <person name="Abouelleil A."/>
            <person name="Alvarado L."/>
            <person name="Chapman S.B."/>
            <person name="Gainer-Dewar J."/>
            <person name="Goldberg J."/>
            <person name="Griggs A."/>
            <person name="Gujja S."/>
            <person name="Hansen M."/>
            <person name="Howarth C."/>
            <person name="Imamovic A."/>
            <person name="Ireland A."/>
            <person name="Larimer J."/>
            <person name="McCowan C."/>
            <person name="Murphy C."/>
            <person name="Pearson M."/>
            <person name="Poon T.W."/>
            <person name="Priest M."/>
            <person name="Roberts A."/>
            <person name="Saif S."/>
            <person name="Shea T."/>
            <person name="Sykes S."/>
            <person name="Wortman J."/>
            <person name="Nusbaum C."/>
            <person name="Birren B."/>
        </authorList>
    </citation>
    <scope>NUCLEOTIDE SEQUENCE [LARGE SCALE GENOMIC DNA]</scope>
    <source>
        <strain evidence="1 3">CJ05E6</strain>
    </source>
</reference>
<name>W2NWC7_PHYNI</name>